<evidence type="ECO:0000313" key="6">
    <source>
        <dbReference type="EMBL" id="MFC0530693.1"/>
    </source>
</evidence>
<evidence type="ECO:0000256" key="5">
    <source>
        <dbReference type="SAM" id="MobiDB-lite"/>
    </source>
</evidence>
<keyword evidence="3" id="KW-1133">Transmembrane helix</keyword>
<reference evidence="6 7" key="1">
    <citation type="submission" date="2024-09" db="EMBL/GenBank/DDBJ databases">
        <authorList>
            <person name="Sun Q."/>
            <person name="Mori K."/>
        </authorList>
    </citation>
    <scope>NUCLEOTIDE SEQUENCE [LARGE SCALE GENOMIC DNA]</scope>
    <source>
        <strain evidence="6 7">TBRC 3947</strain>
    </source>
</reference>
<dbReference type="Proteomes" id="UP001589867">
    <property type="component" value="Unassembled WGS sequence"/>
</dbReference>
<dbReference type="InterPro" id="IPR007343">
    <property type="entry name" value="Uncharacterised_pept_Zn_put"/>
</dbReference>
<sequence length="303" mass="32093">MELNEGARIDTSQVDDRRGSRGGGGLGGIPLPSGKGGWIGLVVALLVALAGGGAGLTQITGGGGGEQGDNTAIEQRCAADNALDQLDCRNTLYVNSIQAYWQAALPEHFGKPYQASDTVFFSQAVNTGCGPADSGVGPFYCPADDHVYIDLTFYEQLATQLGAAGEFAQPYVLAHEYGHRVQDLLGTEAQMRRQQQRDPGNANQLSVMLELQADCYAGVWAKNATGTTDAGGQRIFKSISQQDIQEGLDTAAAIGDDTIQRESGGRIDESQFTHGTSAQRQEWFGRGHETGDPKSCDTFGNAL</sequence>
<evidence type="ECO:0000256" key="3">
    <source>
        <dbReference type="ARBA" id="ARBA00022989"/>
    </source>
</evidence>
<organism evidence="6 7">
    <name type="scientific">Phytohabitans kaempferiae</name>
    <dbReference type="NCBI Taxonomy" id="1620943"/>
    <lineage>
        <taxon>Bacteria</taxon>
        <taxon>Bacillati</taxon>
        <taxon>Actinomycetota</taxon>
        <taxon>Actinomycetes</taxon>
        <taxon>Micromonosporales</taxon>
        <taxon>Micromonosporaceae</taxon>
    </lineage>
</organism>
<dbReference type="PANTHER" id="PTHR30168">
    <property type="entry name" value="PUTATIVE MEMBRANE PROTEIN YPFJ"/>
    <property type="match status" value="1"/>
</dbReference>
<name>A0ABV6M7N8_9ACTN</name>
<gene>
    <name evidence="6" type="ORF">ACFFIA_23805</name>
</gene>
<feature type="region of interest" description="Disordered" evidence="5">
    <location>
        <begin position="1"/>
        <end position="27"/>
    </location>
</feature>
<keyword evidence="4" id="KW-0472">Membrane</keyword>
<dbReference type="EMBL" id="JBHLUH010000050">
    <property type="protein sequence ID" value="MFC0530693.1"/>
    <property type="molecule type" value="Genomic_DNA"/>
</dbReference>
<proteinExistence type="predicted"/>
<protein>
    <submittedName>
        <fullName evidence="6">Neutral zinc metallopeptidase</fullName>
    </submittedName>
</protein>
<keyword evidence="7" id="KW-1185">Reference proteome</keyword>
<evidence type="ECO:0000256" key="1">
    <source>
        <dbReference type="ARBA" id="ARBA00004167"/>
    </source>
</evidence>
<comment type="subcellular location">
    <subcellularLocation>
        <location evidence="1">Membrane</location>
        <topology evidence="1">Single-pass membrane protein</topology>
    </subcellularLocation>
</comment>
<keyword evidence="2" id="KW-0812">Transmembrane</keyword>
<feature type="compositionally biased region" description="Basic and acidic residues" evidence="5">
    <location>
        <begin position="1"/>
        <end position="19"/>
    </location>
</feature>
<comment type="caution">
    <text evidence="6">The sequence shown here is derived from an EMBL/GenBank/DDBJ whole genome shotgun (WGS) entry which is preliminary data.</text>
</comment>
<dbReference type="PANTHER" id="PTHR30168:SF0">
    <property type="entry name" value="INNER MEMBRANE PROTEIN"/>
    <property type="match status" value="1"/>
</dbReference>
<evidence type="ECO:0000256" key="4">
    <source>
        <dbReference type="ARBA" id="ARBA00023136"/>
    </source>
</evidence>
<dbReference type="Pfam" id="PF04228">
    <property type="entry name" value="Zn_peptidase"/>
    <property type="match status" value="1"/>
</dbReference>
<accession>A0ABV6M7N8</accession>
<dbReference type="RefSeq" id="WP_377253905.1">
    <property type="nucleotide sequence ID" value="NZ_JBHLUH010000050.1"/>
</dbReference>
<evidence type="ECO:0000313" key="7">
    <source>
        <dbReference type="Proteomes" id="UP001589867"/>
    </source>
</evidence>
<evidence type="ECO:0000256" key="2">
    <source>
        <dbReference type="ARBA" id="ARBA00022692"/>
    </source>
</evidence>